<evidence type="ECO:0000313" key="1">
    <source>
        <dbReference type="EMBL" id="CAG9335858.1"/>
    </source>
</evidence>
<reference evidence="1" key="1">
    <citation type="submission" date="2021-09" db="EMBL/GenBank/DDBJ databases">
        <authorList>
            <consortium name="AG Swart"/>
            <person name="Singh M."/>
            <person name="Singh A."/>
            <person name="Seah K."/>
            <person name="Emmerich C."/>
        </authorList>
    </citation>
    <scope>NUCLEOTIDE SEQUENCE</scope>
    <source>
        <strain evidence="1">ATCC30299</strain>
    </source>
</reference>
<organism evidence="1 2">
    <name type="scientific">Blepharisma stoltei</name>
    <dbReference type="NCBI Taxonomy" id="1481888"/>
    <lineage>
        <taxon>Eukaryota</taxon>
        <taxon>Sar</taxon>
        <taxon>Alveolata</taxon>
        <taxon>Ciliophora</taxon>
        <taxon>Postciliodesmatophora</taxon>
        <taxon>Heterotrichea</taxon>
        <taxon>Heterotrichida</taxon>
        <taxon>Blepharismidae</taxon>
        <taxon>Blepharisma</taxon>
    </lineage>
</organism>
<dbReference type="Proteomes" id="UP001162131">
    <property type="component" value="Unassembled WGS sequence"/>
</dbReference>
<dbReference type="AlphaFoldDB" id="A0AAU9KBJ1"/>
<sequence length="82" mass="9975">MPWYSRIAYSDQKEWTYNDVDVQQVECQKRYDNWQQCLRKKGARDQGCKKECLEDYYTCIDKLNAMRSHFEVNLSKKLNRIA</sequence>
<keyword evidence="2" id="KW-1185">Reference proteome</keyword>
<evidence type="ECO:0000313" key="2">
    <source>
        <dbReference type="Proteomes" id="UP001162131"/>
    </source>
</evidence>
<dbReference type="EMBL" id="CAJZBQ010000063">
    <property type="protein sequence ID" value="CAG9335858.1"/>
    <property type="molecule type" value="Genomic_DNA"/>
</dbReference>
<protein>
    <submittedName>
        <fullName evidence="1">Uncharacterized protein</fullName>
    </submittedName>
</protein>
<accession>A0AAU9KBJ1</accession>
<gene>
    <name evidence="1" type="ORF">BSTOLATCC_MIC65178</name>
</gene>
<name>A0AAU9KBJ1_9CILI</name>
<comment type="caution">
    <text evidence="1">The sequence shown here is derived from an EMBL/GenBank/DDBJ whole genome shotgun (WGS) entry which is preliminary data.</text>
</comment>
<proteinExistence type="predicted"/>